<reference evidence="1" key="1">
    <citation type="submission" date="2023-08" db="EMBL/GenBank/DDBJ databases">
        <authorList>
            <person name="Chen Y."/>
            <person name="Shah S."/>
            <person name="Dougan E. K."/>
            <person name="Thang M."/>
            <person name="Chan C."/>
        </authorList>
    </citation>
    <scope>NUCLEOTIDE SEQUENCE</scope>
</reference>
<dbReference type="Proteomes" id="UP001178507">
    <property type="component" value="Unassembled WGS sequence"/>
</dbReference>
<evidence type="ECO:0000313" key="2">
    <source>
        <dbReference type="Proteomes" id="UP001178507"/>
    </source>
</evidence>
<name>A0AA36NEJ6_9DINO</name>
<sequence>MCMDILSKMCTRLRMAAAGRPGAFAAGLLVGASLLWWQTDCLVLPNPEEMIMASSSQVFTGGPKHAFDIMTVALTPTCVNYQTIMNALKYLKPQGLRKIFVCVPKRWVKSFSELHEDVIGVDESLAVPGVSFDLIAKQLDLQGFGGHEAWNGRVNAGWYLMQFLNLGFGMREDVLDFVLLHDADQMVLSNFRVWGPTAFTGPNGSLPTVNLRPGGLDARQYDPAHYCLLGEHLENPSQPSSSYTSHSWMSFRPHLAELLAKFGGHRSEVSNEAQPWLERIVSCINRKLPQLGFGEIASYISHTVRHHPDFYFYMNKVTWRRNPVPPFEPTQPGNYCCPTAEALEAHAAKGLDEYLGTELGHEDQAYCGYRDPRFRKEAYPPSDHDYWRTRSIHWRADE</sequence>
<gene>
    <name evidence="1" type="ORF">EVOR1521_LOCUS26016</name>
</gene>
<dbReference type="AlphaFoldDB" id="A0AA36NEJ6"/>
<protein>
    <submittedName>
        <fullName evidence="1">Uncharacterized protein</fullName>
    </submittedName>
</protein>
<evidence type="ECO:0000313" key="1">
    <source>
        <dbReference type="EMBL" id="CAJ1403324.1"/>
    </source>
</evidence>
<comment type="caution">
    <text evidence="1">The sequence shown here is derived from an EMBL/GenBank/DDBJ whole genome shotgun (WGS) entry which is preliminary data.</text>
</comment>
<dbReference type="EMBL" id="CAUJNA010003491">
    <property type="protein sequence ID" value="CAJ1403324.1"/>
    <property type="molecule type" value="Genomic_DNA"/>
</dbReference>
<keyword evidence="2" id="KW-1185">Reference proteome</keyword>
<accession>A0AA36NEJ6</accession>
<proteinExistence type="predicted"/>
<organism evidence="1 2">
    <name type="scientific">Effrenium voratum</name>
    <dbReference type="NCBI Taxonomy" id="2562239"/>
    <lineage>
        <taxon>Eukaryota</taxon>
        <taxon>Sar</taxon>
        <taxon>Alveolata</taxon>
        <taxon>Dinophyceae</taxon>
        <taxon>Suessiales</taxon>
        <taxon>Symbiodiniaceae</taxon>
        <taxon>Effrenium</taxon>
    </lineage>
</organism>